<name>A0A448XF23_9PLAT</name>
<dbReference type="Proteomes" id="UP000784294">
    <property type="component" value="Unassembled WGS sequence"/>
</dbReference>
<feature type="compositionally biased region" description="Basic and acidic residues" evidence="1">
    <location>
        <begin position="148"/>
        <end position="164"/>
    </location>
</feature>
<keyword evidence="3" id="KW-1185">Reference proteome</keyword>
<dbReference type="EMBL" id="CAAALY010248813">
    <property type="protein sequence ID" value="VEL34984.1"/>
    <property type="molecule type" value="Genomic_DNA"/>
</dbReference>
<reference evidence="2" key="1">
    <citation type="submission" date="2018-11" db="EMBL/GenBank/DDBJ databases">
        <authorList>
            <consortium name="Pathogen Informatics"/>
        </authorList>
    </citation>
    <scope>NUCLEOTIDE SEQUENCE</scope>
</reference>
<feature type="region of interest" description="Disordered" evidence="1">
    <location>
        <begin position="146"/>
        <end position="170"/>
    </location>
</feature>
<gene>
    <name evidence="2" type="ORF">PXEA_LOCUS28424</name>
</gene>
<evidence type="ECO:0000313" key="2">
    <source>
        <dbReference type="EMBL" id="VEL34984.1"/>
    </source>
</evidence>
<comment type="caution">
    <text evidence="2">The sequence shown here is derived from an EMBL/GenBank/DDBJ whole genome shotgun (WGS) entry which is preliminary data.</text>
</comment>
<evidence type="ECO:0000256" key="1">
    <source>
        <dbReference type="SAM" id="MobiDB-lite"/>
    </source>
</evidence>
<organism evidence="2 3">
    <name type="scientific">Protopolystoma xenopodis</name>
    <dbReference type="NCBI Taxonomy" id="117903"/>
    <lineage>
        <taxon>Eukaryota</taxon>
        <taxon>Metazoa</taxon>
        <taxon>Spiralia</taxon>
        <taxon>Lophotrochozoa</taxon>
        <taxon>Platyhelminthes</taxon>
        <taxon>Monogenea</taxon>
        <taxon>Polyopisthocotylea</taxon>
        <taxon>Polystomatidea</taxon>
        <taxon>Polystomatidae</taxon>
        <taxon>Protopolystoma</taxon>
    </lineage>
</organism>
<accession>A0A448XF23</accession>
<protein>
    <submittedName>
        <fullName evidence="2">Uncharacterized protein</fullName>
    </submittedName>
</protein>
<dbReference type="AlphaFoldDB" id="A0A448XF23"/>
<proteinExistence type="predicted"/>
<evidence type="ECO:0000313" key="3">
    <source>
        <dbReference type="Proteomes" id="UP000784294"/>
    </source>
</evidence>
<sequence length="289" mass="30528">MPLEPMSPLGSRLVTRMSRPHTYSQAAPVSDGWTGASGLDGGLNGLLAFCPPDPGLAIPWALEQMTTHEESPGWFSPLTLSQAPTRPSVASAASGTCAIAPATALDRHVDQTLANVSSSPVDSLSQPYAQFWRLLAPLFLWPVNNTKADPRTRGQNDEMSRDEEPSSADKTVNLAPNTLEFNNAASFCSPANDSSSTAALFSSTAHVATSEASVECGYGANHVGPCPPVQSVQTVFRNCRPTEDPFNVVLTANGKNANFPLPSSSIGATCNGFLCSRRSGELFHYVSTS</sequence>